<evidence type="ECO:0000313" key="2">
    <source>
        <dbReference type="EMBL" id="MEK8127023.1"/>
    </source>
</evidence>
<proteinExistence type="predicted"/>
<dbReference type="EMBL" id="JBBPCC010000001">
    <property type="protein sequence ID" value="MEK8127023.1"/>
    <property type="molecule type" value="Genomic_DNA"/>
</dbReference>
<evidence type="ECO:0008006" key="4">
    <source>
        <dbReference type="Google" id="ProtNLM"/>
    </source>
</evidence>
<keyword evidence="1" id="KW-1133">Transmembrane helix</keyword>
<protein>
    <recommendedName>
        <fullName evidence="4">Lipoprotein</fullName>
    </recommendedName>
</protein>
<comment type="caution">
    <text evidence="2">The sequence shown here is derived from an EMBL/GenBank/DDBJ whole genome shotgun (WGS) entry which is preliminary data.</text>
</comment>
<keyword evidence="1" id="KW-0812">Transmembrane</keyword>
<dbReference type="Proteomes" id="UP001469365">
    <property type="component" value="Unassembled WGS sequence"/>
</dbReference>
<reference evidence="2 3" key="1">
    <citation type="submission" date="2024-04" db="EMBL/GenBank/DDBJ databases">
        <title>draft genome sequnece of Paenibacillus filicis.</title>
        <authorList>
            <person name="Kim D.-U."/>
        </authorList>
    </citation>
    <scope>NUCLEOTIDE SEQUENCE [LARGE SCALE GENOMIC DNA]</scope>
    <source>
        <strain evidence="2 3">KACC14197</strain>
    </source>
</reference>
<feature type="transmembrane region" description="Helical" evidence="1">
    <location>
        <begin position="31"/>
        <end position="49"/>
    </location>
</feature>
<name>A0ABU9DG36_9BACL</name>
<organism evidence="2 3">
    <name type="scientific">Paenibacillus filicis</name>
    <dbReference type="NCBI Taxonomy" id="669464"/>
    <lineage>
        <taxon>Bacteria</taxon>
        <taxon>Bacillati</taxon>
        <taxon>Bacillota</taxon>
        <taxon>Bacilli</taxon>
        <taxon>Bacillales</taxon>
        <taxon>Paenibacillaceae</taxon>
        <taxon>Paenibacillus</taxon>
    </lineage>
</organism>
<evidence type="ECO:0000313" key="3">
    <source>
        <dbReference type="Proteomes" id="UP001469365"/>
    </source>
</evidence>
<keyword evidence="1" id="KW-0472">Membrane</keyword>
<accession>A0ABU9DG36</accession>
<dbReference type="RefSeq" id="WP_341414059.1">
    <property type="nucleotide sequence ID" value="NZ_JBBPCC010000001.1"/>
</dbReference>
<gene>
    <name evidence="2" type="ORF">WMW72_03770</name>
</gene>
<keyword evidence="3" id="KW-1185">Reference proteome</keyword>
<dbReference type="Gene3D" id="3.40.190.10">
    <property type="entry name" value="Periplasmic binding protein-like II"/>
    <property type="match status" value="1"/>
</dbReference>
<sequence length="211" mass="22983">MVRYDDETARQIAWEADEHIGWRELVLRKGSWLLCALLVLILAGCGGGPKADVPIFMMSKTGIPSDVAEKLEASLIGKVGEAPTVSISASPMFSMDKMIVEIAAGGNGILVIPGEQFQGMSKQGGFVPLDDVANPADFPDGVLELPVDDKSNKSADKSNPKLEKHLYGIPLEHTKWFTDLQFNGKDLYAFIPQNAKDIEKAKLVMKQIAQK</sequence>
<evidence type="ECO:0000256" key="1">
    <source>
        <dbReference type="SAM" id="Phobius"/>
    </source>
</evidence>